<dbReference type="InterPro" id="IPR045886">
    <property type="entry name" value="ThiF/MoeB/HesA"/>
</dbReference>
<evidence type="ECO:0000259" key="2">
    <source>
        <dbReference type="Pfam" id="PF00899"/>
    </source>
</evidence>
<evidence type="ECO:0000256" key="1">
    <source>
        <dbReference type="SAM" id="MobiDB-lite"/>
    </source>
</evidence>
<name>A0A196SB01_BLAHN</name>
<proteinExistence type="predicted"/>
<dbReference type="PANTHER" id="PTHR43267:SF2">
    <property type="entry name" value="TRNA THREONYLCARBAMOYLADENOSINE DEHYDRATASE 1-RELATED"/>
    <property type="match status" value="1"/>
</dbReference>
<accession>A0A196SB01</accession>
<protein>
    <submittedName>
        <fullName evidence="3">Ubiquitin-activating enzyme (E1)</fullName>
    </submittedName>
</protein>
<evidence type="ECO:0000313" key="4">
    <source>
        <dbReference type="Proteomes" id="UP000078348"/>
    </source>
</evidence>
<comment type="caution">
    <text evidence="3">The sequence shown here is derived from an EMBL/GenBank/DDBJ whole genome shotgun (WGS) entry which is preliminary data.</text>
</comment>
<keyword evidence="4" id="KW-1185">Reference proteome</keyword>
<dbReference type="GO" id="GO:0061504">
    <property type="term" value="P:cyclic threonylcarbamoyladenosine biosynthetic process"/>
    <property type="evidence" value="ECO:0007669"/>
    <property type="project" value="TreeGrafter"/>
</dbReference>
<dbReference type="Pfam" id="PF00899">
    <property type="entry name" value="ThiF"/>
    <property type="match status" value="1"/>
</dbReference>
<gene>
    <name evidence="3" type="ORF">AV274_5126</name>
</gene>
<dbReference type="OrthoDB" id="10265862at2759"/>
<dbReference type="InterPro" id="IPR035985">
    <property type="entry name" value="Ubiquitin-activating_enz"/>
</dbReference>
<dbReference type="GO" id="GO:0061503">
    <property type="term" value="F:tRNA threonylcarbamoyladenosine dehydratase"/>
    <property type="evidence" value="ECO:0007669"/>
    <property type="project" value="TreeGrafter"/>
</dbReference>
<dbReference type="PANTHER" id="PTHR43267">
    <property type="entry name" value="TRNA THREONYLCARBAMOYLADENOSINE DEHYDRATASE"/>
    <property type="match status" value="1"/>
</dbReference>
<organism evidence="3 4">
    <name type="scientific">Blastocystis sp. subtype 1 (strain ATCC 50177 / NandII)</name>
    <dbReference type="NCBI Taxonomy" id="478820"/>
    <lineage>
        <taxon>Eukaryota</taxon>
        <taxon>Sar</taxon>
        <taxon>Stramenopiles</taxon>
        <taxon>Bigyra</taxon>
        <taxon>Opalozoa</taxon>
        <taxon>Opalinata</taxon>
        <taxon>Blastocystidae</taxon>
        <taxon>Blastocystis</taxon>
    </lineage>
</organism>
<dbReference type="SUPFAM" id="SSF69572">
    <property type="entry name" value="Activating enzymes of the ubiquitin-like proteins"/>
    <property type="match status" value="1"/>
</dbReference>
<dbReference type="EMBL" id="LXWW01000453">
    <property type="protein sequence ID" value="OAO13184.1"/>
    <property type="molecule type" value="Genomic_DNA"/>
</dbReference>
<dbReference type="InterPro" id="IPR000594">
    <property type="entry name" value="ThiF_NAD_FAD-bd"/>
</dbReference>
<feature type="region of interest" description="Disordered" evidence="1">
    <location>
        <begin position="256"/>
        <end position="292"/>
    </location>
</feature>
<dbReference type="AlphaFoldDB" id="A0A196SB01"/>
<sequence length="451" mass="50317">MSETKKAKIESPSPVTEEELHSQQFIRNIAFFGAEGQQRIEDANITVVGLGGVGSHAAHMLARAGVGHFTFIDFDVVTVSSLNRHSVATRRDIGKPKVEVMKDHILDFNPIASIRTFNVMMSKSNLGQLLDNRPDFVVDCIDDYNTKTDLLEYCIRNNIEVISSMGSGCRSNTTTLLITNITDVKYDPLAAKIRYHLKKRGINFDAPQCANPVTDADPLKKMVVNTSTGVFVPCVSSYERPVVKIMSYDDSASAKSSEDSVMRAATPVSETPTPSNETPTPSNETPSEGESSGMRYRCIPVYGCVPAAYGNAICSYILHSRAQKVFRPSTVVPLNQDIVVKMFNRLVTKEKQLYGNTELSLDRFDLYYLMQSIFKQKSIFSGCALAGNKLEFTRWDVRVPPALDNLVLGTVEECQKHEKEGLEGMNKEERERIQKFLDSQMIGEGREEVYY</sequence>
<feature type="domain" description="THIF-type NAD/FAD binding fold" evidence="2">
    <location>
        <begin position="27"/>
        <end position="182"/>
    </location>
</feature>
<dbReference type="Proteomes" id="UP000078348">
    <property type="component" value="Unassembled WGS sequence"/>
</dbReference>
<dbReference type="STRING" id="478820.A0A196SB01"/>
<dbReference type="Gene3D" id="3.40.50.720">
    <property type="entry name" value="NAD(P)-binding Rossmann-like Domain"/>
    <property type="match status" value="1"/>
</dbReference>
<reference evidence="3 4" key="1">
    <citation type="submission" date="2016-05" db="EMBL/GenBank/DDBJ databases">
        <title>Nuclear genome of Blastocystis sp. subtype 1 NandII.</title>
        <authorList>
            <person name="Gentekaki E."/>
            <person name="Curtis B."/>
            <person name="Stairs C."/>
            <person name="Eme L."/>
            <person name="Herman E."/>
            <person name="Klimes V."/>
            <person name="Arias M.C."/>
            <person name="Elias M."/>
            <person name="Hilliou F."/>
            <person name="Klute M."/>
            <person name="Malik S.-B."/>
            <person name="Pightling A."/>
            <person name="Rachubinski R."/>
            <person name="Salas D."/>
            <person name="Schlacht A."/>
            <person name="Suga H."/>
            <person name="Archibald J."/>
            <person name="Ball S.G."/>
            <person name="Clark G."/>
            <person name="Dacks J."/>
            <person name="Van Der Giezen M."/>
            <person name="Tsaousis A."/>
            <person name="Roger A."/>
        </authorList>
    </citation>
    <scope>NUCLEOTIDE SEQUENCE [LARGE SCALE GENOMIC DNA]</scope>
    <source>
        <strain evidence="4">ATCC 50177 / NandII</strain>
    </source>
</reference>
<dbReference type="GO" id="GO:0008641">
    <property type="term" value="F:ubiquitin-like modifier activating enzyme activity"/>
    <property type="evidence" value="ECO:0007669"/>
    <property type="project" value="InterPro"/>
</dbReference>
<feature type="compositionally biased region" description="Low complexity" evidence="1">
    <location>
        <begin position="266"/>
        <end position="292"/>
    </location>
</feature>
<evidence type="ECO:0000313" key="3">
    <source>
        <dbReference type="EMBL" id="OAO13184.1"/>
    </source>
</evidence>
<dbReference type="CDD" id="cd00755">
    <property type="entry name" value="YgdL_like"/>
    <property type="match status" value="1"/>
</dbReference>